<reference evidence="1 2" key="1">
    <citation type="submission" date="2015-01" db="EMBL/GenBank/DDBJ databases">
        <title>Genome Sequence of Pseudomonas antarctica CMS 35.</title>
        <authorList>
            <person name="Voget S."/>
            <person name="Chow J."/>
            <person name="Daniel R."/>
            <person name="Streit W."/>
        </authorList>
    </citation>
    <scope>NUCLEOTIDE SEQUENCE [LARGE SCALE GENOMIC DNA]</scope>
    <source>
        <strain evidence="1 2">CMS 35</strain>
    </source>
</reference>
<sequence length="83" mass="9202">MSETQDFPRQGDSAALRVWLEKTSGQVFDPQHTIIVAQYSKDDPTPLAYLGADHKVITTQPDNGERLFQKRTGGSVAFVPRGK</sequence>
<dbReference type="Proteomes" id="UP000748067">
    <property type="component" value="Unassembled WGS sequence"/>
</dbReference>
<proteinExistence type="predicted"/>
<organism evidence="1 2">
    <name type="scientific">Pseudomonas antarctica</name>
    <dbReference type="NCBI Taxonomy" id="219572"/>
    <lineage>
        <taxon>Bacteria</taxon>
        <taxon>Pseudomonadati</taxon>
        <taxon>Pseudomonadota</taxon>
        <taxon>Gammaproteobacteria</taxon>
        <taxon>Pseudomonadales</taxon>
        <taxon>Pseudomonadaceae</taxon>
        <taxon>Pseudomonas</taxon>
    </lineage>
</organism>
<protein>
    <submittedName>
        <fullName evidence="1">Uncharacterized protein</fullName>
    </submittedName>
</protein>
<evidence type="ECO:0000313" key="1">
    <source>
        <dbReference type="EMBL" id="KAF2411146.1"/>
    </source>
</evidence>
<dbReference type="EMBL" id="JXDI01000001">
    <property type="protein sequence ID" value="KAF2411146.1"/>
    <property type="molecule type" value="Genomic_DNA"/>
</dbReference>
<evidence type="ECO:0000313" key="2">
    <source>
        <dbReference type="Proteomes" id="UP000748067"/>
    </source>
</evidence>
<gene>
    <name evidence="1" type="ORF">PSAN_35860</name>
</gene>
<keyword evidence="2" id="KW-1185">Reference proteome</keyword>
<comment type="caution">
    <text evidence="1">The sequence shown here is derived from an EMBL/GenBank/DDBJ whole genome shotgun (WGS) entry which is preliminary data.</text>
</comment>
<name>A0ABQ7A3G0_9PSED</name>
<accession>A0ABQ7A3G0</accession>